<dbReference type="InterPro" id="IPR006789">
    <property type="entry name" value="ARPC5"/>
</dbReference>
<dbReference type="Proteomes" id="UP000027265">
    <property type="component" value="Unassembled WGS sequence"/>
</dbReference>
<dbReference type="AlphaFoldDB" id="A0A067PM74"/>
<evidence type="ECO:0000256" key="2">
    <source>
        <dbReference type="ARBA" id="ARBA00006084"/>
    </source>
</evidence>
<dbReference type="InterPro" id="IPR036743">
    <property type="entry name" value="ARPC5_sf"/>
</dbReference>
<accession>A0A067PM74</accession>
<evidence type="ECO:0000256" key="3">
    <source>
        <dbReference type="ARBA" id="ARBA00022490"/>
    </source>
</evidence>
<dbReference type="HOGENOM" id="CLU_101888_2_0_1"/>
<dbReference type="PIRSF" id="PIRSF039096">
    <property type="entry name" value="p16-ARC"/>
    <property type="match status" value="1"/>
</dbReference>
<dbReference type="OrthoDB" id="429520at2759"/>
<keyword evidence="4 7" id="KW-0206">Cytoskeleton</keyword>
<dbReference type="PANTHER" id="PTHR12644">
    <property type="entry name" value="ARP2/3 COMPLEX 16 KD SUBUNIT P16-ARC"/>
    <property type="match status" value="1"/>
</dbReference>
<evidence type="ECO:0000256" key="4">
    <source>
        <dbReference type="ARBA" id="ARBA00023212"/>
    </source>
</evidence>
<dbReference type="FunFam" id="1.25.40.190:FF:000003">
    <property type="entry name" value="Actin-related protein 2/3 complex subunit 5"/>
    <property type="match status" value="1"/>
</dbReference>
<comment type="similarity">
    <text evidence="2 7">Belongs to the ARPC5 family.</text>
</comment>
<dbReference type="Pfam" id="PF04699">
    <property type="entry name" value="P16-Arc"/>
    <property type="match status" value="1"/>
</dbReference>
<evidence type="ECO:0000256" key="6">
    <source>
        <dbReference type="ARBA" id="ARBA00060329"/>
    </source>
</evidence>
<dbReference type="STRING" id="933084.A0A067PM74"/>
<dbReference type="FunCoup" id="A0A067PM74">
    <property type="interactions" value="214"/>
</dbReference>
<dbReference type="InParanoid" id="A0A067PM74"/>
<keyword evidence="9" id="KW-1185">Reference proteome</keyword>
<dbReference type="GO" id="GO:0034314">
    <property type="term" value="P:Arp2/3 complex-mediated actin nucleation"/>
    <property type="evidence" value="ECO:0007669"/>
    <property type="project" value="InterPro"/>
</dbReference>
<dbReference type="GO" id="GO:0030833">
    <property type="term" value="P:regulation of actin filament polymerization"/>
    <property type="evidence" value="ECO:0007669"/>
    <property type="project" value="InterPro"/>
</dbReference>
<dbReference type="GO" id="GO:0005885">
    <property type="term" value="C:Arp2/3 protein complex"/>
    <property type="evidence" value="ECO:0007669"/>
    <property type="project" value="InterPro"/>
</dbReference>
<comment type="function">
    <text evidence="6">Functions as a component of the Arp2/3 complex which is involved in regulation of actin polymerization and together with an activating nucleation-promoting factor (NPF) mediates the formation of branched actin networks.</text>
</comment>
<evidence type="ECO:0000256" key="5">
    <source>
        <dbReference type="ARBA" id="ARBA00040214"/>
    </source>
</evidence>
<keyword evidence="3" id="KW-0963">Cytoplasm</keyword>
<proteinExistence type="inferred from homology"/>
<protein>
    <recommendedName>
        <fullName evidence="5 7">Actin-related protein 2/3 complex subunit 5</fullName>
    </recommendedName>
</protein>
<evidence type="ECO:0000313" key="9">
    <source>
        <dbReference type="Proteomes" id="UP000027265"/>
    </source>
</evidence>
<gene>
    <name evidence="8" type="ORF">JAAARDRAFT_40244</name>
</gene>
<dbReference type="GO" id="GO:0044396">
    <property type="term" value="P:actin cortical patch organization"/>
    <property type="evidence" value="ECO:0007669"/>
    <property type="project" value="UniProtKB-ARBA"/>
</dbReference>
<dbReference type="Gene3D" id="1.25.40.190">
    <property type="entry name" value="Actin-related protein 2/3 complex subunit 5"/>
    <property type="match status" value="1"/>
</dbReference>
<evidence type="ECO:0000256" key="1">
    <source>
        <dbReference type="ARBA" id="ARBA00004245"/>
    </source>
</evidence>
<evidence type="ECO:0000256" key="7">
    <source>
        <dbReference type="RuleBase" id="RU004301"/>
    </source>
</evidence>
<evidence type="ECO:0000313" key="8">
    <source>
        <dbReference type="EMBL" id="KDQ52357.1"/>
    </source>
</evidence>
<dbReference type="SUPFAM" id="SSF69103">
    <property type="entry name" value="Arp2/3 complex 16 kDa subunit ARPC5"/>
    <property type="match status" value="1"/>
</dbReference>
<organism evidence="8 9">
    <name type="scientific">Jaapia argillacea MUCL 33604</name>
    <dbReference type="NCBI Taxonomy" id="933084"/>
    <lineage>
        <taxon>Eukaryota</taxon>
        <taxon>Fungi</taxon>
        <taxon>Dikarya</taxon>
        <taxon>Basidiomycota</taxon>
        <taxon>Agaricomycotina</taxon>
        <taxon>Agaricomycetes</taxon>
        <taxon>Agaricomycetidae</taxon>
        <taxon>Jaapiales</taxon>
        <taxon>Jaapiaceae</taxon>
        <taxon>Jaapia</taxon>
    </lineage>
</organism>
<name>A0A067PM74_9AGAM</name>
<comment type="subcellular location">
    <subcellularLocation>
        <location evidence="1">Cytoplasm</location>
        <location evidence="1">Cytoskeleton</location>
    </subcellularLocation>
</comment>
<reference evidence="9" key="1">
    <citation type="journal article" date="2014" name="Proc. Natl. Acad. Sci. U.S.A.">
        <title>Extensive sampling of basidiomycete genomes demonstrates inadequacy of the white-rot/brown-rot paradigm for wood decay fungi.</title>
        <authorList>
            <person name="Riley R."/>
            <person name="Salamov A.A."/>
            <person name="Brown D.W."/>
            <person name="Nagy L.G."/>
            <person name="Floudas D."/>
            <person name="Held B.W."/>
            <person name="Levasseur A."/>
            <person name="Lombard V."/>
            <person name="Morin E."/>
            <person name="Otillar R."/>
            <person name="Lindquist E.A."/>
            <person name="Sun H."/>
            <person name="LaButti K.M."/>
            <person name="Schmutz J."/>
            <person name="Jabbour D."/>
            <person name="Luo H."/>
            <person name="Baker S.E."/>
            <person name="Pisabarro A.G."/>
            <person name="Walton J.D."/>
            <person name="Blanchette R.A."/>
            <person name="Henrissat B."/>
            <person name="Martin F."/>
            <person name="Cullen D."/>
            <person name="Hibbett D.S."/>
            <person name="Grigoriev I.V."/>
        </authorList>
    </citation>
    <scope>NUCLEOTIDE SEQUENCE [LARGE SCALE GENOMIC DNA]</scope>
    <source>
        <strain evidence="9">MUCL 33604</strain>
    </source>
</reference>
<dbReference type="EMBL" id="KL197740">
    <property type="protein sequence ID" value="KDQ52357.1"/>
    <property type="molecule type" value="Genomic_DNA"/>
</dbReference>
<sequence>MDREFRKIDIDAYDEDVLLETELYEPYPYDPATALDQAKQRAAAVRSSLAKGDVPGALGNILDEAPYGPNVEDAKTLTLQTLVTILNSTKSTDIPGVVKSLSQDRQDTLMKYLYKGMGMPGWGDLSGSVLLGWHEKLTEAAGIGCIVRTMTDRKTV</sequence>
<comment type="function">
    <text evidence="7">Functions as component of the Arp2/3 complex which is involved in regulation of actin polymerization and together with an activating nucleation-promoting factor (NPF) mediates the formation of branched actin networks. Arp2/3 complex plays a critical role in the control of cell morphogenesis via the modulation of cell polarity development.</text>
</comment>